<evidence type="ECO:0000313" key="2">
    <source>
        <dbReference type="Proteomes" id="UP001597548"/>
    </source>
</evidence>
<sequence>MRDIKETIVQTLSSKMTGKFNKTKTKQAIVAPDRFNNSKDFYISEGI</sequence>
<evidence type="ECO:0000313" key="1">
    <source>
        <dbReference type="EMBL" id="MFD2917568.1"/>
    </source>
</evidence>
<reference evidence="2" key="1">
    <citation type="journal article" date="2019" name="Int. J. Syst. Evol. Microbiol.">
        <title>The Global Catalogue of Microorganisms (GCM) 10K type strain sequencing project: providing services to taxonomists for standard genome sequencing and annotation.</title>
        <authorList>
            <consortium name="The Broad Institute Genomics Platform"/>
            <consortium name="The Broad Institute Genome Sequencing Center for Infectious Disease"/>
            <person name="Wu L."/>
            <person name="Ma J."/>
        </authorList>
    </citation>
    <scope>NUCLEOTIDE SEQUENCE [LARGE SCALE GENOMIC DNA]</scope>
    <source>
        <strain evidence="2">KCTC 32514</strain>
    </source>
</reference>
<proteinExistence type="predicted"/>
<accession>A0ABW5ZZU1</accession>
<gene>
    <name evidence="1" type="ORF">ACFS29_18090</name>
</gene>
<name>A0ABW5ZZU1_9FLAO</name>
<dbReference type="Proteomes" id="UP001597548">
    <property type="component" value="Unassembled WGS sequence"/>
</dbReference>
<dbReference type="RefSeq" id="WP_194509657.1">
    <property type="nucleotide sequence ID" value="NZ_JADILU010000009.1"/>
</dbReference>
<dbReference type="EMBL" id="JBHUOS010000015">
    <property type="protein sequence ID" value="MFD2917568.1"/>
    <property type="molecule type" value="Genomic_DNA"/>
</dbReference>
<keyword evidence="2" id="KW-1185">Reference proteome</keyword>
<protein>
    <submittedName>
        <fullName evidence="1">Uncharacterized protein</fullName>
    </submittedName>
</protein>
<comment type="caution">
    <text evidence="1">The sequence shown here is derived from an EMBL/GenBank/DDBJ whole genome shotgun (WGS) entry which is preliminary data.</text>
</comment>
<organism evidence="1 2">
    <name type="scientific">Psychroserpens luteus</name>
    <dbReference type="NCBI Taxonomy" id="1434066"/>
    <lineage>
        <taxon>Bacteria</taxon>
        <taxon>Pseudomonadati</taxon>
        <taxon>Bacteroidota</taxon>
        <taxon>Flavobacteriia</taxon>
        <taxon>Flavobacteriales</taxon>
        <taxon>Flavobacteriaceae</taxon>
        <taxon>Psychroserpens</taxon>
    </lineage>
</organism>